<protein>
    <recommendedName>
        <fullName evidence="6">TVP38/TMEM64 family membrane protein</fullName>
    </recommendedName>
</protein>
<keyword evidence="4 6" id="KW-1133">Transmembrane helix</keyword>
<dbReference type="EMBL" id="CAVN010000091">
    <property type="protein sequence ID" value="CDF57813.1"/>
    <property type="molecule type" value="Genomic_DNA"/>
</dbReference>
<evidence type="ECO:0000313" key="8">
    <source>
        <dbReference type="EMBL" id="CDF57813.1"/>
    </source>
</evidence>
<feature type="transmembrane region" description="Helical" evidence="6">
    <location>
        <begin position="78"/>
        <end position="99"/>
    </location>
</feature>
<accession>R7RR82</accession>
<evidence type="ECO:0000256" key="6">
    <source>
        <dbReference type="RuleBase" id="RU366058"/>
    </source>
</evidence>
<proteinExistence type="inferred from homology"/>
<dbReference type="HOGENOM" id="CLU_038944_8_2_9"/>
<evidence type="ECO:0000256" key="1">
    <source>
        <dbReference type="ARBA" id="ARBA00004651"/>
    </source>
</evidence>
<dbReference type="InterPro" id="IPR015414">
    <property type="entry name" value="TMEM64"/>
</dbReference>
<organism evidence="8 9">
    <name type="scientific">Thermobrachium celere DSM 8682</name>
    <dbReference type="NCBI Taxonomy" id="941824"/>
    <lineage>
        <taxon>Bacteria</taxon>
        <taxon>Bacillati</taxon>
        <taxon>Bacillota</taxon>
        <taxon>Clostridia</taxon>
        <taxon>Eubacteriales</taxon>
        <taxon>Clostridiaceae</taxon>
        <taxon>Thermobrachium</taxon>
    </lineage>
</organism>
<comment type="subcellular location">
    <subcellularLocation>
        <location evidence="1 6">Cell membrane</location>
        <topology evidence="1 6">Multi-pass membrane protein</topology>
    </subcellularLocation>
</comment>
<comment type="caution">
    <text evidence="8">The sequence shown here is derived from an EMBL/GenBank/DDBJ whole genome shotgun (WGS) entry which is preliminary data.</text>
</comment>
<sequence>MRLKRYINVLILLVLVLVILKFRSQVLNMIKNPSQIRDFLLSYRQYAVFIFLVISTVRSVFLLPAGAFAVISGLTFGNFIGTLLTCVGVTLSGILAYLLSSLLGGEFVENILKDKIYRINKYIKNNGLFYMVSLRLIPIFPFDAVSYASGLLKINFKDFVLGTFLGSIPGAFIYTFLGNSLLDVGSIRFKISLLLVIISSMIPIIYKYVLKKG</sequence>
<evidence type="ECO:0000313" key="9">
    <source>
        <dbReference type="Proteomes" id="UP000014923"/>
    </source>
</evidence>
<dbReference type="GO" id="GO:0005886">
    <property type="term" value="C:plasma membrane"/>
    <property type="evidence" value="ECO:0007669"/>
    <property type="project" value="UniProtKB-SubCell"/>
</dbReference>
<dbReference type="eggNOG" id="COG0398">
    <property type="taxonomic scope" value="Bacteria"/>
</dbReference>
<gene>
    <name evidence="8" type="ORF">TCEL_01727</name>
</gene>
<keyword evidence="5 6" id="KW-0472">Membrane</keyword>
<feature type="transmembrane region" description="Helical" evidence="6">
    <location>
        <begin position="189"/>
        <end position="210"/>
    </location>
</feature>
<evidence type="ECO:0000256" key="5">
    <source>
        <dbReference type="ARBA" id="ARBA00023136"/>
    </source>
</evidence>
<feature type="transmembrane region" description="Helical" evidence="6">
    <location>
        <begin position="159"/>
        <end position="177"/>
    </location>
</feature>
<dbReference type="Proteomes" id="UP000014923">
    <property type="component" value="Unassembled WGS sequence"/>
</dbReference>
<name>R7RR82_9CLOT</name>
<comment type="similarity">
    <text evidence="6">Belongs to the TVP38/TMEM64 family.</text>
</comment>
<dbReference type="PANTHER" id="PTHR12677:SF59">
    <property type="entry name" value="GOLGI APPARATUS MEMBRANE PROTEIN TVP38-RELATED"/>
    <property type="match status" value="1"/>
</dbReference>
<reference evidence="8" key="1">
    <citation type="submission" date="2013-03" db="EMBL/GenBank/DDBJ databases">
        <title>Draft genome sequence of the hydrogen-ethanol-producing anaerobic alkalithermophilic Caloramator celere.</title>
        <authorList>
            <person name="Ciranna A."/>
            <person name="Larjo A."/>
            <person name="Kivisto A."/>
            <person name="Santala V."/>
            <person name="Roos C."/>
            <person name="Karp M."/>
        </authorList>
    </citation>
    <scope>NUCLEOTIDE SEQUENCE [LARGE SCALE GENOMIC DNA]</scope>
    <source>
        <strain evidence="8">DSM 8682</strain>
    </source>
</reference>
<evidence type="ECO:0000259" key="7">
    <source>
        <dbReference type="Pfam" id="PF09335"/>
    </source>
</evidence>
<evidence type="ECO:0000256" key="2">
    <source>
        <dbReference type="ARBA" id="ARBA00022475"/>
    </source>
</evidence>
<keyword evidence="3 6" id="KW-0812">Transmembrane</keyword>
<evidence type="ECO:0000256" key="3">
    <source>
        <dbReference type="ARBA" id="ARBA00022692"/>
    </source>
</evidence>
<feature type="transmembrane region" description="Helical" evidence="6">
    <location>
        <begin position="127"/>
        <end position="147"/>
    </location>
</feature>
<keyword evidence="2 6" id="KW-1003">Cell membrane</keyword>
<dbReference type="OrthoDB" id="9812980at2"/>
<evidence type="ECO:0000256" key="4">
    <source>
        <dbReference type="ARBA" id="ARBA00022989"/>
    </source>
</evidence>
<dbReference type="PANTHER" id="PTHR12677">
    <property type="entry name" value="GOLGI APPARATUS MEMBRANE PROTEIN TVP38-RELATED"/>
    <property type="match status" value="1"/>
</dbReference>
<dbReference type="InterPro" id="IPR032816">
    <property type="entry name" value="VTT_dom"/>
</dbReference>
<keyword evidence="9" id="KW-1185">Reference proteome</keyword>
<dbReference type="AlphaFoldDB" id="R7RR82"/>
<feature type="transmembrane region" description="Helical" evidence="6">
    <location>
        <begin position="48"/>
        <end position="71"/>
    </location>
</feature>
<feature type="domain" description="VTT" evidence="7">
    <location>
        <begin position="64"/>
        <end position="179"/>
    </location>
</feature>
<dbReference type="RefSeq" id="WP_018661320.1">
    <property type="nucleotide sequence ID" value="NZ_HF952018.1"/>
</dbReference>
<dbReference type="Pfam" id="PF09335">
    <property type="entry name" value="VTT_dom"/>
    <property type="match status" value="1"/>
</dbReference>